<evidence type="ECO:0000313" key="5">
    <source>
        <dbReference type="Proteomes" id="UP001295684"/>
    </source>
</evidence>
<keyword evidence="5" id="KW-1185">Reference proteome</keyword>
<dbReference type="Pfam" id="PF05721">
    <property type="entry name" value="PhyH"/>
    <property type="match status" value="1"/>
</dbReference>
<evidence type="ECO:0008006" key="6">
    <source>
        <dbReference type="Google" id="ProtNLM"/>
    </source>
</evidence>
<dbReference type="AlphaFoldDB" id="A0AAD1XL71"/>
<dbReference type="GO" id="GO:0046872">
    <property type="term" value="F:metal ion binding"/>
    <property type="evidence" value="ECO:0007669"/>
    <property type="project" value="UniProtKB-KW"/>
</dbReference>
<keyword evidence="2" id="KW-0479">Metal-binding</keyword>
<dbReference type="SUPFAM" id="SSF51197">
    <property type="entry name" value="Clavaminate synthase-like"/>
    <property type="match status" value="1"/>
</dbReference>
<comment type="caution">
    <text evidence="4">The sequence shown here is derived from an EMBL/GenBank/DDBJ whole genome shotgun (WGS) entry which is preliminary data.</text>
</comment>
<organism evidence="4 5">
    <name type="scientific">Euplotes crassus</name>
    <dbReference type="NCBI Taxonomy" id="5936"/>
    <lineage>
        <taxon>Eukaryota</taxon>
        <taxon>Sar</taxon>
        <taxon>Alveolata</taxon>
        <taxon>Ciliophora</taxon>
        <taxon>Intramacronucleata</taxon>
        <taxon>Spirotrichea</taxon>
        <taxon>Hypotrichia</taxon>
        <taxon>Euplotida</taxon>
        <taxon>Euplotidae</taxon>
        <taxon>Moneuplotes</taxon>
    </lineage>
</organism>
<reference evidence="4" key="1">
    <citation type="submission" date="2023-07" db="EMBL/GenBank/DDBJ databases">
        <authorList>
            <consortium name="AG Swart"/>
            <person name="Singh M."/>
            <person name="Singh A."/>
            <person name="Seah K."/>
            <person name="Emmerich C."/>
        </authorList>
    </citation>
    <scope>NUCLEOTIDE SEQUENCE</scope>
    <source>
        <strain evidence="4">DP1</strain>
    </source>
</reference>
<dbReference type="InterPro" id="IPR008775">
    <property type="entry name" value="Phytyl_CoA_dOase-like"/>
</dbReference>
<name>A0AAD1XL71_EUPCR</name>
<accession>A0AAD1XL71</accession>
<evidence type="ECO:0000313" key="4">
    <source>
        <dbReference type="EMBL" id="CAI2374684.1"/>
    </source>
</evidence>
<comment type="cofactor">
    <cofactor evidence="1">
        <name>Fe cation</name>
        <dbReference type="ChEBI" id="CHEBI:24875"/>
    </cofactor>
</comment>
<dbReference type="Gene3D" id="2.60.120.620">
    <property type="entry name" value="q2cbj1_9rhob like domain"/>
    <property type="match status" value="1"/>
</dbReference>
<evidence type="ECO:0000256" key="3">
    <source>
        <dbReference type="ARBA" id="ARBA00023004"/>
    </source>
</evidence>
<protein>
    <recommendedName>
        <fullName evidence="6">Phytanoyl-CoA dioxygenase</fullName>
    </recommendedName>
</protein>
<evidence type="ECO:0000256" key="1">
    <source>
        <dbReference type="ARBA" id="ARBA00001962"/>
    </source>
</evidence>
<gene>
    <name evidence="4" type="ORF">ECRASSUSDP1_LOCUS16041</name>
</gene>
<dbReference type="Proteomes" id="UP001295684">
    <property type="component" value="Unassembled WGS sequence"/>
</dbReference>
<dbReference type="PANTHER" id="PTHR20883">
    <property type="entry name" value="PHYTANOYL-COA DIOXYGENASE DOMAIN CONTAINING 1"/>
    <property type="match status" value="1"/>
</dbReference>
<evidence type="ECO:0000256" key="2">
    <source>
        <dbReference type="ARBA" id="ARBA00022723"/>
    </source>
</evidence>
<proteinExistence type="predicted"/>
<sequence>MISQFSKKSPKLMQSLSLVSCRAMSASSPSGFKHFELKDRHKELLTQEFLQERAVELGRDGFTIIHDLYDSETIDAVRDEMDSIISEAESTGLDENAVFTTKKQIEHLSESVDYFLDSGSKISFFYEKDAFDKDGNLVGPLNSVLNKVGHAMHDLNPAFHQFCYSNLVKSLACNVLGFINPCLVQTMYIFKSAKVGGEVNPHQDNTYIISNPLSCKAIWVALDDATKENGCMWGIPGSHKTTPIDYYMKAKRTEIKHQDGSFSHYESSVFYEPENPPEYTIENEVPLEMKKGSIVLFDGSFVHYSDHNYSSKKRHAFTMHMVETKDTVWSKDNWLQRTPDNPFRLMLEQDP</sequence>
<dbReference type="PANTHER" id="PTHR20883:SF15">
    <property type="entry name" value="PHYTANOYL-COA DIOXYGENASE DOMAIN-CONTAINING PROTEIN 1"/>
    <property type="match status" value="1"/>
</dbReference>
<keyword evidence="3" id="KW-0408">Iron</keyword>
<dbReference type="EMBL" id="CAMPGE010016108">
    <property type="protein sequence ID" value="CAI2374684.1"/>
    <property type="molecule type" value="Genomic_DNA"/>
</dbReference>